<dbReference type="SUPFAM" id="SSF51419">
    <property type="entry name" value="PLP-binding barrel"/>
    <property type="match status" value="1"/>
</dbReference>
<dbReference type="SUPFAM" id="SSF63418">
    <property type="entry name" value="MurE/MurF N-terminal domain"/>
    <property type="match status" value="1"/>
</dbReference>
<comment type="similarity">
    <text evidence="5">Belongs to the alanine racemase family.</text>
</comment>
<dbReference type="Gene3D" id="3.20.20.10">
    <property type="entry name" value="Alanine racemase"/>
    <property type="match status" value="1"/>
</dbReference>
<dbReference type="InterPro" id="IPR013221">
    <property type="entry name" value="Mur_ligase_cen"/>
</dbReference>
<dbReference type="InterPro" id="IPR001608">
    <property type="entry name" value="Ala_racemase_N"/>
</dbReference>
<dbReference type="Gene3D" id="3.90.190.20">
    <property type="entry name" value="Mur ligase, C-terminal domain"/>
    <property type="match status" value="1"/>
</dbReference>
<keyword evidence="4 5" id="KW-0413">Isomerase</keyword>
<dbReference type="InterPro" id="IPR011079">
    <property type="entry name" value="Ala_racemase_C"/>
</dbReference>
<dbReference type="InterPro" id="IPR009006">
    <property type="entry name" value="Ala_racemase/Decarboxylase_C"/>
</dbReference>
<dbReference type="PANTHER" id="PTHR30511:SF0">
    <property type="entry name" value="ALANINE RACEMASE, CATABOLIC-RELATED"/>
    <property type="match status" value="1"/>
</dbReference>
<dbReference type="NCBIfam" id="NF008897">
    <property type="entry name" value="PRK11930.1"/>
    <property type="match status" value="1"/>
</dbReference>
<evidence type="ECO:0000259" key="8">
    <source>
        <dbReference type="SMART" id="SM01005"/>
    </source>
</evidence>
<proteinExistence type="inferred from homology"/>
<feature type="binding site" evidence="5 7">
    <location>
        <position position="761"/>
    </location>
    <ligand>
        <name>substrate</name>
    </ligand>
</feature>
<dbReference type="SUPFAM" id="SSF53244">
    <property type="entry name" value="MurD-like peptide ligases, peptide-binding domain"/>
    <property type="match status" value="1"/>
</dbReference>
<evidence type="ECO:0000256" key="1">
    <source>
        <dbReference type="ARBA" id="ARBA00000316"/>
    </source>
</evidence>
<evidence type="ECO:0000313" key="9">
    <source>
        <dbReference type="EMBL" id="OAQ38202.1"/>
    </source>
</evidence>
<evidence type="ECO:0000256" key="6">
    <source>
        <dbReference type="PIRSR" id="PIRSR600821-50"/>
    </source>
</evidence>
<dbReference type="Proteomes" id="UP000078459">
    <property type="component" value="Unassembled WGS sequence"/>
</dbReference>
<dbReference type="Pfam" id="PF00842">
    <property type="entry name" value="Ala_racemase_C"/>
    <property type="match status" value="1"/>
</dbReference>
<dbReference type="GO" id="GO:0030632">
    <property type="term" value="P:D-alanine biosynthetic process"/>
    <property type="evidence" value="ECO:0007669"/>
    <property type="project" value="UniProtKB-UniRule"/>
</dbReference>
<accession>A0A179DBP6</accession>
<evidence type="ECO:0000256" key="3">
    <source>
        <dbReference type="ARBA" id="ARBA00022898"/>
    </source>
</evidence>
<reference evidence="9 10" key="2">
    <citation type="submission" date="2016-06" db="EMBL/GenBank/DDBJ databases">
        <title>Pedobacter psychrophilus sp. nov., isolated from Antarctic fragmentary rock.</title>
        <authorList>
            <person name="Svec P."/>
        </authorList>
    </citation>
    <scope>NUCLEOTIDE SEQUENCE [LARGE SCALE GENOMIC DNA]</scope>
    <source>
        <strain evidence="9 10">CCM 8644</strain>
    </source>
</reference>
<dbReference type="CDD" id="cd00430">
    <property type="entry name" value="PLPDE_III_AR"/>
    <property type="match status" value="1"/>
</dbReference>
<gene>
    <name evidence="9" type="ORF">A5893_15500</name>
</gene>
<dbReference type="GO" id="GO:0005524">
    <property type="term" value="F:ATP binding"/>
    <property type="evidence" value="ECO:0007669"/>
    <property type="project" value="InterPro"/>
</dbReference>
<dbReference type="HAMAP" id="MF_01201">
    <property type="entry name" value="Ala_racemase"/>
    <property type="match status" value="1"/>
</dbReference>
<evidence type="ECO:0000256" key="2">
    <source>
        <dbReference type="ARBA" id="ARBA00001933"/>
    </source>
</evidence>
<keyword evidence="9" id="KW-0436">Ligase</keyword>
<dbReference type="InterPro" id="IPR029066">
    <property type="entry name" value="PLP-binding_barrel"/>
</dbReference>
<dbReference type="Gene3D" id="3.40.1390.10">
    <property type="entry name" value="MurE/MurF, N-terminal domain"/>
    <property type="match status" value="1"/>
</dbReference>
<dbReference type="STRING" id="1826909.A5893_15500"/>
<comment type="cofactor">
    <cofactor evidence="2 5 6">
        <name>pyridoxal 5'-phosphate</name>
        <dbReference type="ChEBI" id="CHEBI:597326"/>
    </cofactor>
</comment>
<dbReference type="SUPFAM" id="SSF50621">
    <property type="entry name" value="Alanine racemase C-terminal domain-like"/>
    <property type="match status" value="1"/>
</dbReference>
<dbReference type="SUPFAM" id="SSF53623">
    <property type="entry name" value="MurD-like peptide ligases, catalytic domain"/>
    <property type="match status" value="1"/>
</dbReference>
<dbReference type="InterPro" id="IPR036565">
    <property type="entry name" value="Mur-like_cat_sf"/>
</dbReference>
<evidence type="ECO:0000256" key="5">
    <source>
        <dbReference type="HAMAP-Rule" id="MF_01201"/>
    </source>
</evidence>
<dbReference type="Gene3D" id="3.40.1190.10">
    <property type="entry name" value="Mur-like, catalytic domain"/>
    <property type="match status" value="1"/>
</dbReference>
<dbReference type="Pfam" id="PF08245">
    <property type="entry name" value="Mur_ligase_M"/>
    <property type="match status" value="1"/>
</dbReference>
<comment type="catalytic activity">
    <reaction evidence="1 5">
        <text>L-alanine = D-alanine</text>
        <dbReference type="Rhea" id="RHEA:20249"/>
        <dbReference type="ChEBI" id="CHEBI:57416"/>
        <dbReference type="ChEBI" id="CHEBI:57972"/>
        <dbReference type="EC" id="5.1.1.1"/>
    </reaction>
</comment>
<comment type="function">
    <text evidence="5">Catalyzes the interconversion of L-alanine and D-alanine. May also act on other amino acids.</text>
</comment>
<dbReference type="EC" id="5.1.1.1" evidence="5"/>
<name>A0A179DBP6_9SPHI</name>
<feature type="binding site" evidence="5 7">
    <location>
        <position position="584"/>
    </location>
    <ligand>
        <name>substrate</name>
    </ligand>
</feature>
<organism evidence="9 10">
    <name type="scientific">Pedobacter psychrophilus</name>
    <dbReference type="NCBI Taxonomy" id="1826909"/>
    <lineage>
        <taxon>Bacteria</taxon>
        <taxon>Pseudomonadati</taxon>
        <taxon>Bacteroidota</taxon>
        <taxon>Sphingobacteriia</taxon>
        <taxon>Sphingobacteriales</taxon>
        <taxon>Sphingobacteriaceae</taxon>
        <taxon>Pedobacter</taxon>
    </lineage>
</organism>
<feature type="active site" description="Proton acceptor; specific for L-alanine" evidence="5">
    <location>
        <position position="712"/>
    </location>
</feature>
<reference evidence="9 10" key="1">
    <citation type="submission" date="2016-04" db="EMBL/GenBank/DDBJ databases">
        <authorList>
            <person name="Evans L.H."/>
            <person name="Alamgir A."/>
            <person name="Owens N."/>
            <person name="Weber N.D."/>
            <person name="Virtaneva K."/>
            <person name="Barbian K."/>
            <person name="Babar A."/>
            <person name="Rosenke K."/>
        </authorList>
    </citation>
    <scope>NUCLEOTIDE SEQUENCE [LARGE SCALE GENOMIC DNA]</scope>
    <source>
        <strain evidence="9 10">CCM 8644</strain>
    </source>
</reference>
<keyword evidence="10" id="KW-1185">Reference proteome</keyword>
<keyword evidence="3 5" id="KW-0663">Pyridoxal phosphate</keyword>
<evidence type="ECO:0000256" key="7">
    <source>
        <dbReference type="PIRSR" id="PIRSR600821-52"/>
    </source>
</evidence>
<sequence length="817" mass="92904">MKELSYSIQNISEIIGDQDLLRHPHQNIKNLLTDSRKITDASSSIFFTLEGKRDAHQFIDSLYKLGVKSFVITQKDFNTSNFPDANFIWVGNALKAMQKLAKAHRKHFDYPVIGITGSNGKTIVKEWLYQLMVNDQEIIRSPKSYNSQMGVSLSVWQMSNQYNLGIFEAGISTNNEMAVLEEIIQPTIGILTNIGDAHDEGFNSREEKINEKLKLFKNSQIVIINKKYIGESQDFKKNFTWSLTENADLQILDINKKENQTLIKGTCQEKEIEINIPFTSQSSIENAIICWATLLYLGYQQNIIENRMMNLLPVKMRLELKKGINQSDVIDDSYNSDFSSLDIALNFLNQQNQHPTKTLILSDIYQSGIAESELYKNVAHLIKNKGVDKFIGIGKELKKHQSFFKKDSLFFSDTEYFLKRFNWESIYNETILIKGARHFEFERISKKLSLKIHETVLEINLNAIVSNLNHYKGKLKKGVKLMAMVKAFAYGSGSEEIANLLQHNGVDYLSVAYADEGIELREAGITIPIMVLGPEVSSFEAIINYNLEPEIYSLRILKAFADLVSSKNLSKQAIHIKLDTGMHRLGFMEDEVDELLSFLKQNNNVKVKSMFSHLAGSESEKHHNYTQQQIDLFSKITSKFERELGYIFLKHISNTSAITKWPKAQFDMVRLGIGLYGIEGVIEEQHLLANVATLKTTISQIKHLKKGDTVGYGRSGVMLKDGKIATVKIGYADGFPRILGNGKGEMLINNQKVKTIGNICMDMTMLDVSDLEVNTGDDVIVFGEDLSVYDLAKNMETIPYEVITNISQRVKRIYYYE</sequence>
<dbReference type="AlphaFoldDB" id="A0A179DBP6"/>
<dbReference type="InterPro" id="IPR000821">
    <property type="entry name" value="Ala_racemase"/>
</dbReference>
<comment type="caution">
    <text evidence="9">The sequence shown here is derived from an EMBL/GenBank/DDBJ whole genome shotgun (WGS) entry which is preliminary data.</text>
</comment>
<evidence type="ECO:0000256" key="4">
    <source>
        <dbReference type="ARBA" id="ARBA00023235"/>
    </source>
</evidence>
<dbReference type="UniPathway" id="UPA00042">
    <property type="reaction ID" value="UER00497"/>
</dbReference>
<feature type="active site" description="Proton acceptor; specific for D-alanine" evidence="5">
    <location>
        <position position="486"/>
    </location>
</feature>
<dbReference type="OrthoDB" id="9801978at2"/>
<protein>
    <recommendedName>
        <fullName evidence="5">Alanine racemase</fullName>
        <ecNumber evidence="5">5.1.1.1</ecNumber>
    </recommendedName>
</protein>
<dbReference type="GO" id="GO:0030170">
    <property type="term" value="F:pyridoxal phosphate binding"/>
    <property type="evidence" value="ECO:0007669"/>
    <property type="project" value="UniProtKB-UniRule"/>
</dbReference>
<evidence type="ECO:0000313" key="10">
    <source>
        <dbReference type="Proteomes" id="UP000078459"/>
    </source>
</evidence>
<dbReference type="InterPro" id="IPR035911">
    <property type="entry name" value="MurE/MurF_N"/>
</dbReference>
<dbReference type="GO" id="GO:0008784">
    <property type="term" value="F:alanine racemase activity"/>
    <property type="evidence" value="ECO:0007669"/>
    <property type="project" value="UniProtKB-UniRule"/>
</dbReference>
<feature type="domain" description="Alanine racemase C-terminal" evidence="8">
    <location>
        <begin position="691"/>
        <end position="815"/>
    </location>
</feature>
<dbReference type="EMBL" id="LWHJ01000031">
    <property type="protein sequence ID" value="OAQ38202.1"/>
    <property type="molecule type" value="Genomic_DNA"/>
</dbReference>
<comment type="pathway">
    <text evidence="5">Amino-acid biosynthesis; D-alanine biosynthesis; D-alanine from L-alanine: step 1/1.</text>
</comment>
<dbReference type="PRINTS" id="PR00992">
    <property type="entry name" value="ALARACEMASE"/>
</dbReference>
<dbReference type="InterPro" id="IPR036615">
    <property type="entry name" value="Mur_ligase_C_dom_sf"/>
</dbReference>
<dbReference type="PANTHER" id="PTHR30511">
    <property type="entry name" value="ALANINE RACEMASE"/>
    <property type="match status" value="1"/>
</dbReference>
<dbReference type="GO" id="GO:0005829">
    <property type="term" value="C:cytosol"/>
    <property type="evidence" value="ECO:0007669"/>
    <property type="project" value="TreeGrafter"/>
</dbReference>
<dbReference type="SMART" id="SM01005">
    <property type="entry name" value="Ala_racemase_C"/>
    <property type="match status" value="1"/>
</dbReference>
<dbReference type="Pfam" id="PF01168">
    <property type="entry name" value="Ala_racemase_N"/>
    <property type="match status" value="1"/>
</dbReference>
<dbReference type="NCBIfam" id="TIGR00492">
    <property type="entry name" value="alr"/>
    <property type="match status" value="1"/>
</dbReference>
<feature type="modified residue" description="N6-(pyridoxal phosphate)lysine" evidence="5 6">
    <location>
        <position position="486"/>
    </location>
</feature>
<dbReference type="RefSeq" id="WP_068823593.1">
    <property type="nucleotide sequence ID" value="NZ_LWHJ01000031.1"/>
</dbReference>
<dbReference type="FunFam" id="3.20.20.10:FF:000002">
    <property type="entry name" value="Alanine racemase"/>
    <property type="match status" value="1"/>
</dbReference>
<dbReference type="Gene3D" id="2.40.37.10">
    <property type="entry name" value="Lyase, Ornithine Decarboxylase, Chain A, domain 1"/>
    <property type="match status" value="1"/>
</dbReference>
<dbReference type="GO" id="GO:0016881">
    <property type="term" value="F:acid-amino acid ligase activity"/>
    <property type="evidence" value="ECO:0007669"/>
    <property type="project" value="InterPro"/>
</dbReference>